<dbReference type="Gene3D" id="2.60.120.230">
    <property type="match status" value="1"/>
</dbReference>
<reference evidence="6" key="1">
    <citation type="submission" date="2022-11" db="EMBL/GenBank/DDBJ databases">
        <title>Centuries of genome instability and evolution in soft-shell clam transmissible cancer (bioRxiv).</title>
        <authorList>
            <person name="Hart S.F.M."/>
            <person name="Yonemitsu M.A."/>
            <person name="Giersch R.M."/>
            <person name="Beal B.F."/>
            <person name="Arriagada G."/>
            <person name="Davis B.W."/>
            <person name="Ostrander E.A."/>
            <person name="Goff S.P."/>
            <person name="Metzger M.J."/>
        </authorList>
    </citation>
    <scope>NUCLEOTIDE SEQUENCE</scope>
    <source>
        <strain evidence="6">MELC-2E11</strain>
        <tissue evidence="6">Siphon/mantle</tissue>
    </source>
</reference>
<dbReference type="Gene3D" id="2.60.120.310">
    <property type="entry name" value="Copper type II, ascorbate-dependent monooxygenase, N-terminal domain"/>
    <property type="match status" value="1"/>
</dbReference>
<feature type="domain" description="Copper type II ascorbate-dependent monooxygenase C-terminal" evidence="5">
    <location>
        <begin position="172"/>
        <end position="260"/>
    </location>
</feature>
<protein>
    <submittedName>
        <fullName evidence="6">PHM-like protein</fullName>
    </submittedName>
</protein>
<evidence type="ECO:0000259" key="5">
    <source>
        <dbReference type="Pfam" id="PF03712"/>
    </source>
</evidence>
<keyword evidence="7" id="KW-1185">Reference proteome</keyword>
<evidence type="ECO:0000313" key="6">
    <source>
        <dbReference type="EMBL" id="WAQ98655.1"/>
    </source>
</evidence>
<dbReference type="InterPro" id="IPR024548">
    <property type="entry name" value="Cu2_monoox_C"/>
</dbReference>
<evidence type="ECO:0000259" key="4">
    <source>
        <dbReference type="Pfam" id="PF01082"/>
    </source>
</evidence>
<accession>A0ABY7DPR5</accession>
<dbReference type="Pfam" id="PF03712">
    <property type="entry name" value="Cu2_monoox_C"/>
    <property type="match status" value="1"/>
</dbReference>
<proteinExistence type="predicted"/>
<gene>
    <name evidence="6" type="ORF">MAR_023028</name>
</gene>
<organism evidence="6 7">
    <name type="scientific">Mya arenaria</name>
    <name type="common">Soft-shell clam</name>
    <dbReference type="NCBI Taxonomy" id="6604"/>
    <lineage>
        <taxon>Eukaryota</taxon>
        <taxon>Metazoa</taxon>
        <taxon>Spiralia</taxon>
        <taxon>Lophotrochozoa</taxon>
        <taxon>Mollusca</taxon>
        <taxon>Bivalvia</taxon>
        <taxon>Autobranchia</taxon>
        <taxon>Heteroconchia</taxon>
        <taxon>Euheterodonta</taxon>
        <taxon>Imparidentia</taxon>
        <taxon>Neoheterodontei</taxon>
        <taxon>Myida</taxon>
        <taxon>Myoidea</taxon>
        <taxon>Myidae</taxon>
        <taxon>Mya</taxon>
    </lineage>
</organism>
<evidence type="ECO:0000256" key="2">
    <source>
        <dbReference type="ARBA" id="ARBA00023157"/>
    </source>
</evidence>
<feature type="domain" description="Copper type II ascorbate-dependent monooxygenase N-terminal" evidence="4">
    <location>
        <begin position="82"/>
        <end position="154"/>
    </location>
</feature>
<dbReference type="PANTHER" id="PTHR10680">
    <property type="entry name" value="PEPTIDYL-GLYCINE ALPHA-AMIDATING MONOOXYGENASE"/>
    <property type="match status" value="1"/>
</dbReference>
<dbReference type="SUPFAM" id="SSF49742">
    <property type="entry name" value="PHM/PNGase F"/>
    <property type="match status" value="2"/>
</dbReference>
<keyword evidence="3" id="KW-0325">Glycoprotein</keyword>
<keyword evidence="2" id="KW-1015">Disulfide bond</keyword>
<dbReference type="Proteomes" id="UP001164746">
    <property type="component" value="Chromosome 3"/>
</dbReference>
<dbReference type="InterPro" id="IPR008977">
    <property type="entry name" value="PHM/PNGase_F_dom_sf"/>
</dbReference>
<dbReference type="InterPro" id="IPR000323">
    <property type="entry name" value="Cu2_ascorb_mOase_N"/>
</dbReference>
<dbReference type="InterPro" id="IPR036939">
    <property type="entry name" value="Cu2_ascorb_mOase_N_sf"/>
</dbReference>
<name>A0ABY7DPR5_MYAAR</name>
<dbReference type="EMBL" id="CP111014">
    <property type="protein sequence ID" value="WAQ98655.1"/>
    <property type="molecule type" value="Genomic_DNA"/>
</dbReference>
<evidence type="ECO:0000256" key="1">
    <source>
        <dbReference type="ARBA" id="ARBA00022729"/>
    </source>
</evidence>
<sequence length="352" mass="38891">MLLPRKEPHHDVTIARGCCPAYIVVDVASGTGYWRISYSPKEKGTNHTCMEVFLVLLGCACAVMGAPSGAADTEKVDLLMPSVKPQTPHANMAIAHHILLYGCEVPGSNSVWNCGEMHASGSGYKTGPVCAQGARILYAWAMDAPALSLPEANGHDNSGLTLTMTNTPQRRRAGVYLLGTSGSIPPNSVTYMETECSFNENFEVHPFAFRTHAHGLGQVTSGYRIRDGQWTEIGRQTPQKPQMFYNSTTPGLVVKKGDILGPPRYYWANDERMRNAIKNIPKDASLVPGEKTPLQQTAQPGLYSPSEYDVIYDVEGADMNRNFDKFSPDELRELMMYLKQRGPRAYDDDEYF</sequence>
<keyword evidence="1" id="KW-0732">Signal</keyword>
<dbReference type="PANTHER" id="PTHR10680:SF14">
    <property type="entry name" value="PEPTIDYL-GLYCINE ALPHA-AMIDATING MONOOXYGENASE"/>
    <property type="match status" value="1"/>
</dbReference>
<dbReference type="Pfam" id="PF01082">
    <property type="entry name" value="Cu2_monooxygen"/>
    <property type="match status" value="1"/>
</dbReference>
<evidence type="ECO:0000313" key="7">
    <source>
        <dbReference type="Proteomes" id="UP001164746"/>
    </source>
</evidence>
<dbReference type="InterPro" id="IPR014784">
    <property type="entry name" value="Cu2_ascorb_mOase-like_C"/>
</dbReference>
<evidence type="ECO:0000256" key="3">
    <source>
        <dbReference type="ARBA" id="ARBA00023180"/>
    </source>
</evidence>